<comment type="caution">
    <text evidence="1">The sequence shown here is derived from an EMBL/GenBank/DDBJ whole genome shotgun (WGS) entry which is preliminary data.</text>
</comment>
<reference evidence="1" key="1">
    <citation type="journal article" date="2020" name="Fungal Divers.">
        <title>Resolving the Mortierellaceae phylogeny through synthesis of multi-gene phylogenetics and phylogenomics.</title>
        <authorList>
            <person name="Vandepol N."/>
            <person name="Liber J."/>
            <person name="Desiro A."/>
            <person name="Na H."/>
            <person name="Kennedy M."/>
            <person name="Barry K."/>
            <person name="Grigoriev I.V."/>
            <person name="Miller A.N."/>
            <person name="O'Donnell K."/>
            <person name="Stajich J.E."/>
            <person name="Bonito G."/>
        </authorList>
    </citation>
    <scope>NUCLEOTIDE SEQUENCE</scope>
    <source>
        <strain evidence="1">MES-2147</strain>
    </source>
</reference>
<keyword evidence="2" id="KW-1185">Reference proteome</keyword>
<accession>A0A9P6MB42</accession>
<name>A0A9P6MB42_9FUNG</name>
<organism evidence="1 2">
    <name type="scientific">Modicella reniformis</name>
    <dbReference type="NCBI Taxonomy" id="1440133"/>
    <lineage>
        <taxon>Eukaryota</taxon>
        <taxon>Fungi</taxon>
        <taxon>Fungi incertae sedis</taxon>
        <taxon>Mucoromycota</taxon>
        <taxon>Mortierellomycotina</taxon>
        <taxon>Mortierellomycetes</taxon>
        <taxon>Mortierellales</taxon>
        <taxon>Mortierellaceae</taxon>
        <taxon>Modicella</taxon>
    </lineage>
</organism>
<dbReference type="EMBL" id="JAAAHW010003217">
    <property type="protein sequence ID" value="KAF9986651.1"/>
    <property type="molecule type" value="Genomic_DNA"/>
</dbReference>
<evidence type="ECO:0000313" key="2">
    <source>
        <dbReference type="Proteomes" id="UP000749646"/>
    </source>
</evidence>
<dbReference type="InterPro" id="IPR032675">
    <property type="entry name" value="LRR_dom_sf"/>
</dbReference>
<proteinExistence type="predicted"/>
<gene>
    <name evidence="1" type="ORF">BGZ65_006754</name>
</gene>
<dbReference type="Gene3D" id="3.80.10.10">
    <property type="entry name" value="Ribonuclease Inhibitor"/>
    <property type="match status" value="1"/>
</dbReference>
<sequence length="433" mass="49991">MFATTSDINKLGGLTNESLIQNVDHHLRQEERRKLVCLNLTNKGVFENDRLRSIELFSLSHSSKEISSNPKGIRRALVRRTKSLDADLKPRVQDIRLLVTASIDTFERLGVELTNLHHLIFKVDISQFTGDPSQTAVSYQRILEDNFLPVGLNPETASTLREWAEDMVKINRMNPTEWITAMLRRNPLLKSVWIQLQRDYEPWPIIETLGTFTRLESLCIAGSDVRDDVSSVMYRATEVVLQILRKCPTLQELTFRDLPTNHPFNNHVIENFASSITKLDLSGVRHGPIGVRCDTHRIILRCPLLKWLAFPQRLSPTDIKILTGNLTWICRDLRSLTFTDSNLWILTFKAFMRSLTILTHVSFKRCVFFRDHFRQWVDLPAVRNTIQQVEIRHRPEGQKHAVILLRMLPASPIGMIDTSASPQHILKWKRAQL</sequence>
<dbReference type="Proteomes" id="UP000749646">
    <property type="component" value="Unassembled WGS sequence"/>
</dbReference>
<evidence type="ECO:0000313" key="1">
    <source>
        <dbReference type="EMBL" id="KAF9986651.1"/>
    </source>
</evidence>
<protein>
    <submittedName>
        <fullName evidence="1">Uncharacterized protein</fullName>
    </submittedName>
</protein>
<dbReference type="OrthoDB" id="2437392at2759"/>
<dbReference type="AlphaFoldDB" id="A0A9P6MB42"/>
<dbReference type="SUPFAM" id="SSF52047">
    <property type="entry name" value="RNI-like"/>
    <property type="match status" value="1"/>
</dbReference>